<dbReference type="InterPro" id="IPR017452">
    <property type="entry name" value="GPCR_Rhodpsn_7TM"/>
</dbReference>
<keyword evidence="7 14" id="KW-0297">G-protein coupled receptor</keyword>
<feature type="transmembrane region" description="Helical" evidence="15">
    <location>
        <begin position="68"/>
        <end position="91"/>
    </location>
</feature>
<evidence type="ECO:0000256" key="4">
    <source>
        <dbReference type="ARBA" id="ARBA00022553"/>
    </source>
</evidence>
<dbReference type="PRINTS" id="PR00856">
    <property type="entry name" value="PRSTNOIDIPR"/>
</dbReference>
<evidence type="ECO:0000256" key="9">
    <source>
        <dbReference type="ARBA" id="ARBA00023157"/>
    </source>
</evidence>
<dbReference type="InterPro" id="IPR000370">
    <property type="entry name" value="Prostglndn_IP_rcpt"/>
</dbReference>
<comment type="subcellular location">
    <subcellularLocation>
        <location evidence="1">Cell membrane</location>
        <topology evidence="1">Multi-pass membrane protein</topology>
    </subcellularLocation>
</comment>
<dbReference type="AlphaFoldDB" id="A0A8J6EFV3"/>
<accession>A0A8J6EFV3</accession>
<feature type="transmembrane region" description="Helical" evidence="15">
    <location>
        <begin position="153"/>
        <end position="174"/>
    </location>
</feature>
<dbReference type="PANTHER" id="PTHR11866">
    <property type="entry name" value="G-PROTEIN COUPLED RECEPTOR FAMILY 1 MEMBER"/>
    <property type="match status" value="1"/>
</dbReference>
<evidence type="ECO:0000256" key="3">
    <source>
        <dbReference type="ARBA" id="ARBA00022475"/>
    </source>
</evidence>
<dbReference type="GO" id="GO:0004960">
    <property type="term" value="F:thromboxane receptor activity"/>
    <property type="evidence" value="ECO:0007669"/>
    <property type="project" value="UniProtKB-ARBA"/>
</dbReference>
<evidence type="ECO:0000256" key="6">
    <source>
        <dbReference type="ARBA" id="ARBA00022989"/>
    </source>
</evidence>
<evidence type="ECO:0000256" key="7">
    <source>
        <dbReference type="ARBA" id="ARBA00023040"/>
    </source>
</evidence>
<dbReference type="InterPro" id="IPR000276">
    <property type="entry name" value="GPCR_Rhodpsn"/>
</dbReference>
<evidence type="ECO:0000256" key="10">
    <source>
        <dbReference type="ARBA" id="ARBA00023170"/>
    </source>
</evidence>
<dbReference type="EMBL" id="WNTK01000901">
    <property type="protein sequence ID" value="KAG9468388.1"/>
    <property type="molecule type" value="Genomic_DNA"/>
</dbReference>
<dbReference type="PROSITE" id="PS00237">
    <property type="entry name" value="G_PROTEIN_RECEP_F1_1"/>
    <property type="match status" value="1"/>
</dbReference>
<name>A0A8J6EFV3_ELECQ</name>
<evidence type="ECO:0000256" key="14">
    <source>
        <dbReference type="RuleBase" id="RU000688"/>
    </source>
</evidence>
<dbReference type="Gene3D" id="1.20.1070.10">
    <property type="entry name" value="Rhodopsin 7-helix transmembrane proteins"/>
    <property type="match status" value="1"/>
</dbReference>
<dbReference type="GO" id="GO:0005886">
    <property type="term" value="C:plasma membrane"/>
    <property type="evidence" value="ECO:0007669"/>
    <property type="project" value="UniProtKB-SubCell"/>
</dbReference>
<evidence type="ECO:0000256" key="2">
    <source>
        <dbReference type="ARBA" id="ARBA00017628"/>
    </source>
</evidence>
<evidence type="ECO:0000256" key="5">
    <source>
        <dbReference type="ARBA" id="ARBA00022692"/>
    </source>
</evidence>
<keyword evidence="3" id="KW-1003">Cell membrane</keyword>
<dbReference type="GO" id="GO:0007189">
    <property type="term" value="P:adenylate cyclase-activating G protein-coupled receptor signaling pathway"/>
    <property type="evidence" value="ECO:0007669"/>
    <property type="project" value="TreeGrafter"/>
</dbReference>
<dbReference type="InterPro" id="IPR008365">
    <property type="entry name" value="Prostanoid_rcpt"/>
</dbReference>
<dbReference type="PANTHER" id="PTHR11866:SF7">
    <property type="entry name" value="PROSTACYCLIN RECEPTOR"/>
    <property type="match status" value="1"/>
</dbReference>
<dbReference type="Proteomes" id="UP000770717">
    <property type="component" value="Unassembled WGS sequence"/>
</dbReference>
<feature type="transmembrane region" description="Helical" evidence="15">
    <location>
        <begin position="304"/>
        <end position="324"/>
    </location>
</feature>
<feature type="domain" description="G-protein coupled receptors family 1 profile" evidence="16">
    <location>
        <begin position="46"/>
        <end position="321"/>
    </location>
</feature>
<feature type="transmembrane region" description="Helical" evidence="15">
    <location>
        <begin position="266"/>
        <end position="292"/>
    </location>
</feature>
<dbReference type="PROSITE" id="PS50262">
    <property type="entry name" value="G_PROTEIN_RECEP_F1_2"/>
    <property type="match status" value="1"/>
</dbReference>
<evidence type="ECO:0000256" key="8">
    <source>
        <dbReference type="ARBA" id="ARBA00023136"/>
    </source>
</evidence>
<dbReference type="GO" id="GO:0007204">
    <property type="term" value="P:positive regulation of cytosolic calcium ion concentration"/>
    <property type="evidence" value="ECO:0007669"/>
    <property type="project" value="TreeGrafter"/>
</dbReference>
<proteinExistence type="inferred from homology"/>
<evidence type="ECO:0000256" key="15">
    <source>
        <dbReference type="SAM" id="Phobius"/>
    </source>
</evidence>
<comment type="caution">
    <text evidence="17">The sequence shown here is derived from an EMBL/GenBank/DDBJ whole genome shotgun (WGS) entry which is preliminary data.</text>
</comment>
<dbReference type="GO" id="GO:0016501">
    <property type="term" value="F:prostacyclin receptor activity"/>
    <property type="evidence" value="ECO:0007669"/>
    <property type="project" value="TreeGrafter"/>
</dbReference>
<comment type="similarity">
    <text evidence="14">Belongs to the G-protein coupled receptor 1 family.</text>
</comment>
<keyword evidence="10 14" id="KW-0675">Receptor</keyword>
<evidence type="ECO:0000313" key="17">
    <source>
        <dbReference type="EMBL" id="KAG9468388.1"/>
    </source>
</evidence>
<keyword evidence="5 14" id="KW-0812">Transmembrane</keyword>
<feature type="transmembrane region" description="Helical" evidence="15">
    <location>
        <begin position="34"/>
        <end position="56"/>
    </location>
</feature>
<evidence type="ECO:0000256" key="1">
    <source>
        <dbReference type="ARBA" id="ARBA00004651"/>
    </source>
</evidence>
<keyword evidence="9" id="KW-1015">Disulfide bond</keyword>
<dbReference type="PRINTS" id="PR00237">
    <property type="entry name" value="GPCRRHODOPSN"/>
</dbReference>
<gene>
    <name evidence="17" type="ORF">GDO78_022841</name>
</gene>
<dbReference type="GO" id="GO:0006954">
    <property type="term" value="P:inflammatory response"/>
    <property type="evidence" value="ECO:0007669"/>
    <property type="project" value="TreeGrafter"/>
</dbReference>
<keyword evidence="4" id="KW-0597">Phosphoprotein</keyword>
<dbReference type="GO" id="GO:0048662">
    <property type="term" value="P:negative regulation of smooth muscle cell proliferation"/>
    <property type="evidence" value="ECO:0007669"/>
    <property type="project" value="TreeGrafter"/>
</dbReference>
<keyword evidence="12 14" id="KW-0807">Transducer</keyword>
<keyword evidence="11" id="KW-0325">Glycoprotein</keyword>
<sequence>MLESPVITAQPSLHPDLQQSCENSTRVHADGNPAISTLMFALGVLGNLLALGILGVHRRERRARASPFCVLVTGLAVTDLLGTCVLSPVVFVSYAQQASLLALGSQPLCQLFAFAMTFFNLSSMMILFFMAFERCLALSHPYLYAQHNWGHRLARAALPISYILPALLCALPLIGVGEHKQYCPGTWCFIRMAVPPTIGKDGVLAFSLLYASLTGLLILAILLCNASVTASLCRMRKGQRARRGSLRRGGARGLFLGAGEEELEHLMLLVLMTIIFMVCSVPLTLCAFLGALRNRDPLDESGELLAFRFSALNPILDPWIFIIFRGSVFRKLRSLLCMAWNKPTKPVPVHGSVETRTISPMTSISGP</sequence>
<feature type="transmembrane region" description="Helical" evidence="15">
    <location>
        <begin position="111"/>
        <end position="132"/>
    </location>
</feature>
<protein>
    <recommendedName>
        <fullName evidence="2">Thromboxane A2 receptor</fullName>
    </recommendedName>
    <alternativeName>
        <fullName evidence="13">Prostanoid TP receptor</fullName>
    </alternativeName>
</protein>
<organism evidence="17 18">
    <name type="scientific">Eleutherodactylus coqui</name>
    <name type="common">Puerto Rican coqui</name>
    <dbReference type="NCBI Taxonomy" id="57060"/>
    <lineage>
        <taxon>Eukaryota</taxon>
        <taxon>Metazoa</taxon>
        <taxon>Chordata</taxon>
        <taxon>Craniata</taxon>
        <taxon>Vertebrata</taxon>
        <taxon>Euteleostomi</taxon>
        <taxon>Amphibia</taxon>
        <taxon>Batrachia</taxon>
        <taxon>Anura</taxon>
        <taxon>Neobatrachia</taxon>
        <taxon>Hyloidea</taxon>
        <taxon>Eleutherodactylidae</taxon>
        <taxon>Eleutherodactylinae</taxon>
        <taxon>Eleutherodactylus</taxon>
        <taxon>Eleutherodactylus</taxon>
    </lineage>
</organism>
<evidence type="ECO:0000256" key="11">
    <source>
        <dbReference type="ARBA" id="ARBA00023180"/>
    </source>
</evidence>
<evidence type="ECO:0000256" key="13">
    <source>
        <dbReference type="ARBA" id="ARBA00029815"/>
    </source>
</evidence>
<dbReference type="OrthoDB" id="5959154at2759"/>
<dbReference type="PRINTS" id="PR01788">
    <property type="entry name" value="PROSTANOIDR"/>
</dbReference>
<evidence type="ECO:0000259" key="16">
    <source>
        <dbReference type="PROSITE" id="PS50262"/>
    </source>
</evidence>
<dbReference type="SUPFAM" id="SSF81321">
    <property type="entry name" value="Family A G protein-coupled receptor-like"/>
    <property type="match status" value="1"/>
</dbReference>
<dbReference type="Pfam" id="PF00001">
    <property type="entry name" value="7tm_1"/>
    <property type="match status" value="1"/>
</dbReference>
<keyword evidence="6 15" id="KW-1133">Transmembrane helix</keyword>
<dbReference type="FunFam" id="1.20.1070.10:FF:000163">
    <property type="entry name" value="Thromboxane A2 receptor"/>
    <property type="match status" value="1"/>
</dbReference>
<evidence type="ECO:0000313" key="18">
    <source>
        <dbReference type="Proteomes" id="UP000770717"/>
    </source>
</evidence>
<keyword evidence="18" id="KW-1185">Reference proteome</keyword>
<keyword evidence="8 15" id="KW-0472">Membrane</keyword>
<evidence type="ECO:0000256" key="12">
    <source>
        <dbReference type="ARBA" id="ARBA00023224"/>
    </source>
</evidence>
<feature type="transmembrane region" description="Helical" evidence="15">
    <location>
        <begin position="208"/>
        <end position="233"/>
    </location>
</feature>
<reference evidence="17" key="1">
    <citation type="thesis" date="2020" institute="ProQuest LLC" country="789 East Eisenhower Parkway, Ann Arbor, MI, USA">
        <title>Comparative Genomics and Chromosome Evolution.</title>
        <authorList>
            <person name="Mudd A.B."/>
        </authorList>
    </citation>
    <scope>NUCLEOTIDE SEQUENCE</scope>
    <source>
        <strain evidence="17">HN-11 Male</strain>
        <tissue evidence="17">Kidney and liver</tissue>
    </source>
</reference>